<feature type="signal peptide" evidence="1">
    <location>
        <begin position="1"/>
        <end position="25"/>
    </location>
</feature>
<keyword evidence="1" id="KW-0732">Signal</keyword>
<evidence type="ECO:0000313" key="2">
    <source>
        <dbReference type="EMBL" id="EUK19265.1"/>
    </source>
</evidence>
<sequence>MKLFKITPIATLFVAILSVSGNYQARASTADDLNANYSKIVNNCGSSKRPAFLCSGVMIRFTGYSNDYNAWDPSPASIKRQGVSFTYIRKDIPARLGFGGKLSGVIYYPNMLAPLDKVKPEITCAFPTDAWTDGRGDSCGRPDSNRRCQNVFAGFNPVTTAELWYQNYISLGGDENHKQQYQCAFDMSIGSLDLYAQPANTADLFNQNLRAIQMYPNIGSGYNEIIVKPLTDAKSMPIQAFFYLTENMQKGGAEAFNMRDSYYYKTGIYLPVVRVEYRSPTIGVYFIDS</sequence>
<reference evidence="2 3" key="1">
    <citation type="journal article" date="2014" name="Genome Announc.">
        <title>Draft Genome Sequence of Commensalibacter papalotli MX01, a Symbiont Identified from the Guts of Overwintering Monarch Butterflies.</title>
        <authorList>
            <person name="Servin-Garciduenas L.E."/>
            <person name="Sanchez-Quinto A."/>
            <person name="Martinez-Romero E."/>
        </authorList>
    </citation>
    <scope>NUCLEOTIDE SEQUENCE [LARGE SCALE GENOMIC DNA]</scope>
    <source>
        <strain evidence="3">MX-MONARCH01</strain>
    </source>
</reference>
<evidence type="ECO:0000256" key="1">
    <source>
        <dbReference type="SAM" id="SignalP"/>
    </source>
</evidence>
<dbReference type="AlphaFoldDB" id="W7DW17"/>
<dbReference type="Proteomes" id="UP000019250">
    <property type="component" value="Unassembled WGS sequence"/>
</dbReference>
<accession>W7DW17</accession>
<protein>
    <submittedName>
        <fullName evidence="2">Halovibrin</fullName>
    </submittedName>
</protein>
<dbReference type="EMBL" id="ATSX01000001">
    <property type="protein sequence ID" value="EUK19265.1"/>
    <property type="molecule type" value="Genomic_DNA"/>
</dbReference>
<dbReference type="OrthoDB" id="7376645at2"/>
<name>W7DW17_9PROT</name>
<proteinExistence type="predicted"/>
<organism evidence="2 3">
    <name type="scientific">Commensalibacter papalotli</name>
    <name type="common">ex Servin-Garciduenas et al. 2014</name>
    <dbReference type="NCBI Taxonomy" id="1208583"/>
    <lineage>
        <taxon>Bacteria</taxon>
        <taxon>Pseudomonadati</taxon>
        <taxon>Pseudomonadota</taxon>
        <taxon>Alphaproteobacteria</taxon>
        <taxon>Acetobacterales</taxon>
        <taxon>Acetobacteraceae</taxon>
    </lineage>
</organism>
<comment type="caution">
    <text evidence="2">The sequence shown here is derived from an EMBL/GenBank/DDBJ whole genome shotgun (WGS) entry which is preliminary data.</text>
</comment>
<evidence type="ECO:0000313" key="3">
    <source>
        <dbReference type="Proteomes" id="UP000019250"/>
    </source>
</evidence>
<dbReference type="RefSeq" id="WP_034338130.1">
    <property type="nucleotide sequence ID" value="NZ_ATSX01000001.1"/>
</dbReference>
<feature type="chain" id="PRO_5004893302" evidence="1">
    <location>
        <begin position="26"/>
        <end position="289"/>
    </location>
</feature>
<gene>
    <name evidence="2" type="ORF">COMX_05925</name>
</gene>
<keyword evidence="3" id="KW-1185">Reference proteome</keyword>
<dbReference type="STRING" id="1208583.COMX_05925"/>